<evidence type="ECO:0000256" key="1">
    <source>
        <dbReference type="ARBA" id="ARBA00022859"/>
    </source>
</evidence>
<dbReference type="InterPro" id="IPR050199">
    <property type="entry name" value="IgHV"/>
</dbReference>
<evidence type="ECO:0000256" key="2">
    <source>
        <dbReference type="ARBA" id="ARBA00023130"/>
    </source>
</evidence>
<dbReference type="FunFam" id="2.60.40.10:FF:003074">
    <property type="entry name" value="Immunoglobulin heavy variable 11-1"/>
    <property type="match status" value="1"/>
</dbReference>
<dbReference type="InterPro" id="IPR007110">
    <property type="entry name" value="Ig-like_dom"/>
</dbReference>
<dbReference type="GO" id="GO:0019814">
    <property type="term" value="C:immunoglobulin complex"/>
    <property type="evidence" value="ECO:0007669"/>
    <property type="project" value="UniProtKB-KW"/>
</dbReference>
<dbReference type="AlphaFoldDB" id="A0A668U6V5"/>
<keyword evidence="7" id="KW-1185">Reference proteome</keyword>
<feature type="chain" id="PRO_5044317871" description="Ig-like domain-containing protein" evidence="4">
    <location>
        <begin position="17"/>
        <end position="188"/>
    </location>
</feature>
<feature type="signal peptide" evidence="4">
    <location>
        <begin position="1"/>
        <end position="16"/>
    </location>
</feature>
<dbReference type="InterPro" id="IPR013106">
    <property type="entry name" value="Ig_V-set"/>
</dbReference>
<keyword evidence="2" id="KW-1064">Adaptive immunity</keyword>
<evidence type="ECO:0000256" key="4">
    <source>
        <dbReference type="SAM" id="SignalP"/>
    </source>
</evidence>
<accession>A0A668U6V5</accession>
<protein>
    <recommendedName>
        <fullName evidence="5">Ig-like domain-containing protein</fullName>
    </recommendedName>
</protein>
<evidence type="ECO:0000256" key="3">
    <source>
        <dbReference type="ARBA" id="ARBA00043265"/>
    </source>
</evidence>
<dbReference type="Proteomes" id="UP000472276">
    <property type="component" value="Unassembled WGS sequence"/>
</dbReference>
<dbReference type="Ensembl" id="ENSOABT00000035592.2">
    <property type="protein sequence ID" value="ENSOABP00000034628.2"/>
    <property type="gene ID" value="ENSOABG00000029784.1"/>
</dbReference>
<sequence length="188" mass="20899">MSLAVLIVLCTHLSVPSQLFPDSQYKLAIALLTWTLDSIVLPSLVKLCVLQSHLPASLPTPLWNPRSLFHWTHPGLILLPPSCMTPPTLTESESVPGESHRLTCIASGFTFSSYAMVWVRQAPGKGLEWIAYIGTLGYPTYYSQSVQGRFTISRDDSSSKLYLQMNGLKTEDTAVYYCARRDTVRESS</sequence>
<evidence type="ECO:0000313" key="7">
    <source>
        <dbReference type="Proteomes" id="UP000472276"/>
    </source>
</evidence>
<evidence type="ECO:0000313" key="6">
    <source>
        <dbReference type="Ensembl" id="ENSOABP00000034628.2"/>
    </source>
</evidence>
<keyword evidence="4" id="KW-0732">Signal</keyword>
<dbReference type="InterPro" id="IPR036179">
    <property type="entry name" value="Ig-like_dom_sf"/>
</dbReference>
<dbReference type="OMA" id="EWIAYIQ"/>
<dbReference type="PROSITE" id="PS50835">
    <property type="entry name" value="IG_LIKE"/>
    <property type="match status" value="1"/>
</dbReference>
<feature type="domain" description="Ig-like" evidence="5">
    <location>
        <begin position="74"/>
        <end position="188"/>
    </location>
</feature>
<proteinExistence type="predicted"/>
<reference evidence="6" key="1">
    <citation type="submission" date="2025-08" db="UniProtKB">
        <authorList>
            <consortium name="Ensembl"/>
        </authorList>
    </citation>
    <scope>IDENTIFICATION</scope>
</reference>
<dbReference type="PANTHER" id="PTHR23266">
    <property type="entry name" value="IMMUNOGLOBULIN HEAVY CHAIN"/>
    <property type="match status" value="1"/>
</dbReference>
<reference evidence="6" key="2">
    <citation type="submission" date="2025-09" db="UniProtKB">
        <authorList>
            <consortium name="Ensembl"/>
        </authorList>
    </citation>
    <scope>IDENTIFICATION</scope>
</reference>
<dbReference type="GO" id="GO:0005576">
    <property type="term" value="C:extracellular region"/>
    <property type="evidence" value="ECO:0007669"/>
    <property type="project" value="UniProtKB-ARBA"/>
</dbReference>
<keyword evidence="3" id="KW-1280">Immunoglobulin</keyword>
<name>A0A668U6V5_OREAU</name>
<dbReference type="Gene3D" id="2.60.40.10">
    <property type="entry name" value="Immunoglobulins"/>
    <property type="match status" value="1"/>
</dbReference>
<keyword evidence="1" id="KW-0391">Immunity</keyword>
<dbReference type="SUPFAM" id="SSF48726">
    <property type="entry name" value="Immunoglobulin"/>
    <property type="match status" value="1"/>
</dbReference>
<evidence type="ECO:0000259" key="5">
    <source>
        <dbReference type="PROSITE" id="PS50835"/>
    </source>
</evidence>
<dbReference type="Pfam" id="PF07686">
    <property type="entry name" value="V-set"/>
    <property type="match status" value="1"/>
</dbReference>
<dbReference type="InterPro" id="IPR013783">
    <property type="entry name" value="Ig-like_fold"/>
</dbReference>
<dbReference type="GO" id="GO:0002250">
    <property type="term" value="P:adaptive immune response"/>
    <property type="evidence" value="ECO:0007669"/>
    <property type="project" value="UniProtKB-KW"/>
</dbReference>
<dbReference type="SMART" id="SM00406">
    <property type="entry name" value="IGv"/>
    <property type="match status" value="1"/>
</dbReference>
<organism evidence="6 7">
    <name type="scientific">Oreochromis aureus</name>
    <name type="common">Israeli tilapia</name>
    <name type="synonym">Chromis aureus</name>
    <dbReference type="NCBI Taxonomy" id="47969"/>
    <lineage>
        <taxon>Eukaryota</taxon>
        <taxon>Metazoa</taxon>
        <taxon>Chordata</taxon>
        <taxon>Craniata</taxon>
        <taxon>Vertebrata</taxon>
        <taxon>Euteleostomi</taxon>
        <taxon>Actinopterygii</taxon>
        <taxon>Neopterygii</taxon>
        <taxon>Teleostei</taxon>
        <taxon>Neoteleostei</taxon>
        <taxon>Acanthomorphata</taxon>
        <taxon>Ovalentaria</taxon>
        <taxon>Cichlomorphae</taxon>
        <taxon>Cichliformes</taxon>
        <taxon>Cichlidae</taxon>
        <taxon>African cichlids</taxon>
        <taxon>Pseudocrenilabrinae</taxon>
        <taxon>Oreochromini</taxon>
        <taxon>Oreochromis</taxon>
    </lineage>
</organism>